<comment type="subcellular location">
    <subcellularLocation>
        <location evidence="1">Cell membrane</location>
        <topology evidence="1">Multi-pass membrane protein</topology>
    </subcellularLocation>
</comment>
<feature type="transmembrane region" description="Helical" evidence="6">
    <location>
        <begin position="171"/>
        <end position="191"/>
    </location>
</feature>
<evidence type="ECO:0000256" key="5">
    <source>
        <dbReference type="ARBA" id="ARBA00023136"/>
    </source>
</evidence>
<accession>A0A6J7GG27</accession>
<evidence type="ECO:0000259" key="7">
    <source>
        <dbReference type="Pfam" id="PF13515"/>
    </source>
</evidence>
<dbReference type="PANTHER" id="PTHR30509:SF9">
    <property type="entry name" value="MULTIDRUG RESISTANCE PROTEIN MDTO"/>
    <property type="match status" value="1"/>
</dbReference>
<feature type="transmembrane region" description="Helical" evidence="6">
    <location>
        <begin position="102"/>
        <end position="130"/>
    </location>
</feature>
<dbReference type="Pfam" id="PF13515">
    <property type="entry name" value="FUSC_2"/>
    <property type="match status" value="1"/>
</dbReference>
<protein>
    <submittedName>
        <fullName evidence="8">Unannotated protein</fullName>
    </submittedName>
</protein>
<dbReference type="InterPro" id="IPR049453">
    <property type="entry name" value="Memb_transporter_dom"/>
</dbReference>
<feature type="transmembrane region" description="Helical" evidence="6">
    <location>
        <begin position="268"/>
        <end position="286"/>
    </location>
</feature>
<evidence type="ECO:0000256" key="4">
    <source>
        <dbReference type="ARBA" id="ARBA00022989"/>
    </source>
</evidence>
<keyword evidence="5 6" id="KW-0472">Membrane</keyword>
<keyword evidence="3 6" id="KW-0812">Transmembrane</keyword>
<evidence type="ECO:0000256" key="2">
    <source>
        <dbReference type="ARBA" id="ARBA00022475"/>
    </source>
</evidence>
<reference evidence="8" key="1">
    <citation type="submission" date="2020-05" db="EMBL/GenBank/DDBJ databases">
        <authorList>
            <person name="Chiriac C."/>
            <person name="Salcher M."/>
            <person name="Ghai R."/>
            <person name="Kavagutti S V."/>
        </authorList>
    </citation>
    <scope>NUCLEOTIDE SEQUENCE</scope>
</reference>
<evidence type="ECO:0000256" key="1">
    <source>
        <dbReference type="ARBA" id="ARBA00004651"/>
    </source>
</evidence>
<dbReference type="PANTHER" id="PTHR30509">
    <property type="entry name" value="P-HYDROXYBENZOIC ACID EFFLUX PUMP SUBUNIT-RELATED"/>
    <property type="match status" value="1"/>
</dbReference>
<evidence type="ECO:0000256" key="3">
    <source>
        <dbReference type="ARBA" id="ARBA00022692"/>
    </source>
</evidence>
<evidence type="ECO:0000256" key="6">
    <source>
        <dbReference type="SAM" id="Phobius"/>
    </source>
</evidence>
<dbReference type="GO" id="GO:0005886">
    <property type="term" value="C:plasma membrane"/>
    <property type="evidence" value="ECO:0007669"/>
    <property type="project" value="UniProtKB-SubCell"/>
</dbReference>
<organism evidence="8">
    <name type="scientific">freshwater metagenome</name>
    <dbReference type="NCBI Taxonomy" id="449393"/>
    <lineage>
        <taxon>unclassified sequences</taxon>
        <taxon>metagenomes</taxon>
        <taxon>ecological metagenomes</taxon>
    </lineage>
</organism>
<evidence type="ECO:0000313" key="8">
    <source>
        <dbReference type="EMBL" id="CAB4905944.1"/>
    </source>
</evidence>
<dbReference type="AlphaFoldDB" id="A0A6J7GG27"/>
<feature type="transmembrane region" description="Helical" evidence="6">
    <location>
        <begin position="341"/>
        <end position="363"/>
    </location>
</feature>
<gene>
    <name evidence="8" type="ORF">UFOPK3495_01256</name>
    <name evidence="9" type="ORF">UFOPK4237_00141</name>
</gene>
<sequence>MCGVSTLLAFLQNYSDLWCHHVAVNVSAREMLVGTTRVHRSRVYRTRPIRAAILCTILGMATILVGNPSLAIPLVVGAFFAGLCDTAEPVGDHWRSMSWTTMWLTVGTVLGGLSSNIGYFELFTVAGFAFCCGIAGVVGQRGALNGMLALVMFSIFAGTPARGHSIAIDGMFVALGGAIHLIVVVAASFIVDRSKLQSNAGPTSSFWVRLRSGFSRPHHFLRHGLRLALAMVIATALSDVLEWPHEYWIPMTVAWVSRPDFTGTTTRIIERFAGTVLGIAAALLFIDGFALHDYWLCVVAGAGVGLCLAFVRANYSISVIGVTLVIISLFALQGESVGETLAYRLAATTLACVIAALASVIWMRSTA</sequence>
<feature type="transmembrane region" description="Helical" evidence="6">
    <location>
        <begin position="317"/>
        <end position="334"/>
    </location>
</feature>
<feature type="transmembrane region" description="Helical" evidence="6">
    <location>
        <begin position="49"/>
        <end position="82"/>
    </location>
</feature>
<proteinExistence type="predicted"/>
<dbReference type="EMBL" id="CAFBMC010000076">
    <property type="protein sequence ID" value="CAB4905944.1"/>
    <property type="molecule type" value="Genomic_DNA"/>
</dbReference>
<dbReference type="EMBL" id="CAFBPZ010000005">
    <property type="protein sequence ID" value="CAB5034151.1"/>
    <property type="molecule type" value="Genomic_DNA"/>
</dbReference>
<evidence type="ECO:0000313" key="9">
    <source>
        <dbReference type="EMBL" id="CAB5034151.1"/>
    </source>
</evidence>
<feature type="transmembrane region" description="Helical" evidence="6">
    <location>
        <begin position="142"/>
        <end position="159"/>
    </location>
</feature>
<keyword evidence="2" id="KW-1003">Cell membrane</keyword>
<name>A0A6J7GG27_9ZZZZ</name>
<feature type="domain" description="Integral membrane bound transporter" evidence="7">
    <location>
        <begin position="233"/>
        <end position="357"/>
    </location>
</feature>
<keyword evidence="4 6" id="KW-1133">Transmembrane helix</keyword>